<sequence>MALMGKVLELEMQADQMHATKV</sequence>
<name>A0A382RZT0_9ZZZZ</name>
<dbReference type="AlphaFoldDB" id="A0A382RZT0"/>
<reference evidence="1" key="1">
    <citation type="submission" date="2018-05" db="EMBL/GenBank/DDBJ databases">
        <authorList>
            <person name="Lanie J.A."/>
            <person name="Ng W.-L."/>
            <person name="Kazmierczak K.M."/>
            <person name="Andrzejewski T.M."/>
            <person name="Davidsen T.M."/>
            <person name="Wayne K.J."/>
            <person name="Tettelin H."/>
            <person name="Glass J.I."/>
            <person name="Rusch D."/>
            <person name="Podicherti R."/>
            <person name="Tsui H.-C.T."/>
            <person name="Winkler M.E."/>
        </authorList>
    </citation>
    <scope>NUCLEOTIDE SEQUENCE</scope>
</reference>
<evidence type="ECO:0000313" key="1">
    <source>
        <dbReference type="EMBL" id="SVD02161.1"/>
    </source>
</evidence>
<proteinExistence type="predicted"/>
<accession>A0A382RZT0</accession>
<organism evidence="1">
    <name type="scientific">marine metagenome</name>
    <dbReference type="NCBI Taxonomy" id="408172"/>
    <lineage>
        <taxon>unclassified sequences</taxon>
        <taxon>metagenomes</taxon>
        <taxon>ecological metagenomes</taxon>
    </lineage>
</organism>
<dbReference type="EMBL" id="UINC01124781">
    <property type="protein sequence ID" value="SVD02161.1"/>
    <property type="molecule type" value="Genomic_DNA"/>
</dbReference>
<gene>
    <name evidence="1" type="ORF">METZ01_LOCUS355015</name>
</gene>
<protein>
    <submittedName>
        <fullName evidence="1">Uncharacterized protein</fullName>
    </submittedName>
</protein>